<comment type="caution">
    <text evidence="1">The sequence shown here is derived from an EMBL/GenBank/DDBJ whole genome shotgun (WGS) entry which is preliminary data.</text>
</comment>
<dbReference type="RefSeq" id="WP_239125767.1">
    <property type="nucleotide sequence ID" value="NZ_BONF01000016.1"/>
</dbReference>
<evidence type="ECO:0000313" key="2">
    <source>
        <dbReference type="Proteomes" id="UP000601223"/>
    </source>
</evidence>
<dbReference type="AlphaFoldDB" id="A0A8J3JJF7"/>
<dbReference type="InterPro" id="IPR051806">
    <property type="entry name" value="HAD-like_SPP"/>
</dbReference>
<dbReference type="InterPro" id="IPR006439">
    <property type="entry name" value="HAD-SF_hydro_IA"/>
</dbReference>
<dbReference type="PANTHER" id="PTHR43481">
    <property type="entry name" value="FRUCTOSE-1-PHOSPHATE PHOSPHATASE"/>
    <property type="match status" value="1"/>
</dbReference>
<dbReference type="SFLD" id="SFLDS00003">
    <property type="entry name" value="Haloacid_Dehalogenase"/>
    <property type="match status" value="1"/>
</dbReference>
<reference evidence="1 2" key="1">
    <citation type="submission" date="2021-01" db="EMBL/GenBank/DDBJ databases">
        <title>Whole genome shotgun sequence of Catellatospora bangladeshensis NBRC 107357.</title>
        <authorList>
            <person name="Komaki H."/>
            <person name="Tamura T."/>
        </authorList>
    </citation>
    <scope>NUCLEOTIDE SEQUENCE [LARGE SCALE GENOMIC DNA]</scope>
    <source>
        <strain evidence="1 2">NBRC 107357</strain>
    </source>
</reference>
<dbReference type="GO" id="GO:0050308">
    <property type="term" value="F:sugar-phosphatase activity"/>
    <property type="evidence" value="ECO:0007669"/>
    <property type="project" value="TreeGrafter"/>
</dbReference>
<sequence>MIKAVVFDCDGVLVDSERINNTLFAELVTRAGLPTTLEQSIARYMGRSTVESLADVERELGRPVGFDLPAEYERLALARQREELAAVDGVRELLGLLRDAAVPVCVASSGTPHEIAFRLDRTGLAGYFGPHVYSAYMVARGKPEPDLFLLAAERIGVHPADCVLVEDSPYGVRGGKAAGMTVIGHAALASADTLRAAGADHIVTAMTQVPPLLGLG</sequence>
<proteinExistence type="predicted"/>
<organism evidence="1 2">
    <name type="scientific">Catellatospora bangladeshensis</name>
    <dbReference type="NCBI Taxonomy" id="310355"/>
    <lineage>
        <taxon>Bacteria</taxon>
        <taxon>Bacillati</taxon>
        <taxon>Actinomycetota</taxon>
        <taxon>Actinomycetes</taxon>
        <taxon>Micromonosporales</taxon>
        <taxon>Micromonosporaceae</taxon>
        <taxon>Catellatospora</taxon>
    </lineage>
</organism>
<dbReference type="Gene3D" id="3.40.50.1000">
    <property type="entry name" value="HAD superfamily/HAD-like"/>
    <property type="match status" value="1"/>
</dbReference>
<dbReference type="PRINTS" id="PR00413">
    <property type="entry name" value="HADHALOGNASE"/>
</dbReference>
<dbReference type="SUPFAM" id="SSF56784">
    <property type="entry name" value="HAD-like"/>
    <property type="match status" value="1"/>
</dbReference>
<keyword evidence="2" id="KW-1185">Reference proteome</keyword>
<dbReference type="InterPro" id="IPR023198">
    <property type="entry name" value="PGP-like_dom2"/>
</dbReference>
<dbReference type="NCBIfam" id="TIGR01509">
    <property type="entry name" value="HAD-SF-IA-v3"/>
    <property type="match status" value="1"/>
</dbReference>
<dbReference type="Pfam" id="PF00702">
    <property type="entry name" value="Hydrolase"/>
    <property type="match status" value="1"/>
</dbReference>
<dbReference type="Gene3D" id="1.10.150.240">
    <property type="entry name" value="Putative phosphatase, domain 2"/>
    <property type="match status" value="1"/>
</dbReference>
<evidence type="ECO:0000313" key="1">
    <source>
        <dbReference type="EMBL" id="GIF81781.1"/>
    </source>
</evidence>
<dbReference type="EMBL" id="BONF01000016">
    <property type="protein sequence ID" value="GIF81781.1"/>
    <property type="molecule type" value="Genomic_DNA"/>
</dbReference>
<protein>
    <submittedName>
        <fullName evidence="1">Haloacid dehalogenase</fullName>
    </submittedName>
</protein>
<dbReference type="InterPro" id="IPR023214">
    <property type="entry name" value="HAD_sf"/>
</dbReference>
<dbReference type="SFLD" id="SFLDG01135">
    <property type="entry name" value="C1.5.6:_HAD__Beta-PGM__Phospha"/>
    <property type="match status" value="1"/>
</dbReference>
<dbReference type="SFLD" id="SFLDG01129">
    <property type="entry name" value="C1.5:_HAD__Beta-PGM__Phosphata"/>
    <property type="match status" value="1"/>
</dbReference>
<name>A0A8J3JJF7_9ACTN</name>
<dbReference type="Proteomes" id="UP000601223">
    <property type="component" value="Unassembled WGS sequence"/>
</dbReference>
<accession>A0A8J3JJF7</accession>
<gene>
    <name evidence="1" type="ORF">Cba03nite_31300</name>
</gene>
<dbReference type="InterPro" id="IPR036412">
    <property type="entry name" value="HAD-like_sf"/>
</dbReference>
<dbReference type="PANTHER" id="PTHR43481:SF4">
    <property type="entry name" value="GLYCEROL-1-PHOSPHATE PHOSPHOHYDROLASE 1-RELATED"/>
    <property type="match status" value="1"/>
</dbReference>